<feature type="domain" description="DUF6998" evidence="1">
    <location>
        <begin position="14"/>
        <end position="138"/>
    </location>
</feature>
<reference evidence="2 3" key="1">
    <citation type="submission" date="2021-07" db="EMBL/GenBank/DDBJ databases">
        <authorList>
            <person name="So Y."/>
        </authorList>
    </citation>
    <scope>NUCLEOTIDE SEQUENCE [LARGE SCALE GENOMIC DNA]</scope>
    <source>
        <strain evidence="2 3">HJA6</strain>
    </source>
</reference>
<protein>
    <recommendedName>
        <fullName evidence="1">DUF6998 domain-containing protein</fullName>
    </recommendedName>
</protein>
<dbReference type="Pfam" id="PF22522">
    <property type="entry name" value="DUF6998"/>
    <property type="match status" value="1"/>
</dbReference>
<accession>A0ABS7A260</accession>
<organism evidence="2 3">
    <name type="scientific">Roseomonas alba</name>
    <dbReference type="NCBI Taxonomy" id="2846776"/>
    <lineage>
        <taxon>Bacteria</taxon>
        <taxon>Pseudomonadati</taxon>
        <taxon>Pseudomonadota</taxon>
        <taxon>Alphaproteobacteria</taxon>
        <taxon>Acetobacterales</taxon>
        <taxon>Roseomonadaceae</taxon>
        <taxon>Roseomonas</taxon>
    </lineage>
</organism>
<evidence type="ECO:0000313" key="2">
    <source>
        <dbReference type="EMBL" id="MBW6396391.1"/>
    </source>
</evidence>
<evidence type="ECO:0000259" key="1">
    <source>
        <dbReference type="Pfam" id="PF22522"/>
    </source>
</evidence>
<keyword evidence="3" id="KW-1185">Reference proteome</keyword>
<evidence type="ECO:0000313" key="3">
    <source>
        <dbReference type="Proteomes" id="UP001196565"/>
    </source>
</evidence>
<gene>
    <name evidence="2" type="ORF">KPL78_00965</name>
</gene>
<comment type="caution">
    <text evidence="2">The sequence shown here is derived from an EMBL/GenBank/DDBJ whole genome shotgun (WGS) entry which is preliminary data.</text>
</comment>
<dbReference type="Proteomes" id="UP001196565">
    <property type="component" value="Unassembled WGS sequence"/>
</dbReference>
<dbReference type="EMBL" id="JAHYBZ010000001">
    <property type="protein sequence ID" value="MBW6396391.1"/>
    <property type="molecule type" value="Genomic_DNA"/>
</dbReference>
<dbReference type="InterPro" id="IPR054267">
    <property type="entry name" value="DUF6998"/>
</dbReference>
<proteinExistence type="predicted"/>
<name>A0ABS7A260_9PROT</name>
<sequence>MPGRPLPLPEPVARIYDAVRELEATYPGRRFTPDGHMVGSIGEVIAAEAFGLTLLPMSATAHDARDAMGRDVQVKLTGGNSIAMYDTCDRLLVLRITADKRHAEVIYDGDGAPVWGACRPMQKNGQRTISVARLRAMALVAAEGDSAAGYAPSA</sequence>